<dbReference type="OrthoDB" id="6293906at2"/>
<dbReference type="AlphaFoldDB" id="A0A1S1MYW1"/>
<organism evidence="2 3">
    <name type="scientific">Pseudoalteromonas amylolytica</name>
    <dbReference type="NCBI Taxonomy" id="1859457"/>
    <lineage>
        <taxon>Bacteria</taxon>
        <taxon>Pseudomonadati</taxon>
        <taxon>Pseudomonadota</taxon>
        <taxon>Gammaproteobacteria</taxon>
        <taxon>Alteromonadales</taxon>
        <taxon>Pseudoalteromonadaceae</taxon>
        <taxon>Pseudoalteromonas</taxon>
    </lineage>
</organism>
<feature type="compositionally biased region" description="Basic and acidic residues" evidence="1">
    <location>
        <begin position="44"/>
        <end position="53"/>
    </location>
</feature>
<dbReference type="RefSeq" id="WP_070982939.1">
    <property type="nucleotide sequence ID" value="NZ_MKJU01000005.1"/>
</dbReference>
<proteinExistence type="predicted"/>
<evidence type="ECO:0000313" key="2">
    <source>
        <dbReference type="EMBL" id="OHU92934.1"/>
    </source>
</evidence>
<keyword evidence="3" id="KW-1185">Reference proteome</keyword>
<reference evidence="2 3" key="1">
    <citation type="submission" date="2016-09" db="EMBL/GenBank/DDBJ databases">
        <title>Pseudoalteromonas amylolytica sp. nov., isolated from the surface seawater.</title>
        <authorList>
            <person name="Wu Y.-H."/>
            <person name="Cheng H."/>
            <person name="Jin X.-B."/>
            <person name="Wang C.-S."/>
            <person name="Xu X.-W."/>
        </authorList>
    </citation>
    <scope>NUCLEOTIDE SEQUENCE [LARGE SCALE GENOMIC DNA]</scope>
    <source>
        <strain evidence="2 3">JW1</strain>
    </source>
</reference>
<evidence type="ECO:0000313" key="3">
    <source>
        <dbReference type="Proteomes" id="UP000179786"/>
    </source>
</evidence>
<protein>
    <submittedName>
        <fullName evidence="2">Uncharacterized protein</fullName>
    </submittedName>
</protein>
<accession>A0A1S1MYW1</accession>
<comment type="caution">
    <text evidence="2">The sequence shown here is derived from an EMBL/GenBank/DDBJ whole genome shotgun (WGS) entry which is preliminary data.</text>
</comment>
<sequence length="78" mass="9169">MDVFTPFLRNIVRLEVDHKPMFYIAGVKDGAIEKVKLRKAALQEQRKKQKEQELTEQGKSAKKNEQEDDDEKHLDTWA</sequence>
<dbReference type="STRING" id="1859457.BET10_02685"/>
<feature type="region of interest" description="Disordered" evidence="1">
    <location>
        <begin position="43"/>
        <end position="78"/>
    </location>
</feature>
<dbReference type="EMBL" id="MKJU01000005">
    <property type="protein sequence ID" value="OHU92934.1"/>
    <property type="molecule type" value="Genomic_DNA"/>
</dbReference>
<evidence type="ECO:0000256" key="1">
    <source>
        <dbReference type="SAM" id="MobiDB-lite"/>
    </source>
</evidence>
<gene>
    <name evidence="2" type="ORF">BET10_02685</name>
</gene>
<dbReference type="Proteomes" id="UP000179786">
    <property type="component" value="Unassembled WGS sequence"/>
</dbReference>
<name>A0A1S1MYW1_9GAMM</name>